<reference evidence="1 2" key="1">
    <citation type="submission" date="2014-07" db="EMBL/GenBank/DDBJ databases">
        <title>Methanogenic archaea and the global carbon cycle.</title>
        <authorList>
            <person name="Henriksen J.R."/>
            <person name="Luke J."/>
            <person name="Reinhart S."/>
            <person name="Benedict M.N."/>
            <person name="Youngblut N.D."/>
            <person name="Metcalf M.E."/>
            <person name="Whitaker R.J."/>
            <person name="Metcalf W.W."/>
        </authorList>
    </citation>
    <scope>NUCLEOTIDE SEQUENCE [LARGE SCALE GENOMIC DNA]</scope>
    <source>
        <strain evidence="1 2">HI350</strain>
    </source>
</reference>
<gene>
    <name evidence="1" type="ORF">MSSIH_1971</name>
</gene>
<dbReference type="EMBL" id="CP009507">
    <property type="protein sequence ID" value="AKB32661.1"/>
    <property type="molecule type" value="Genomic_DNA"/>
</dbReference>
<protein>
    <submittedName>
        <fullName evidence="1">Uncharacterized protein</fullName>
    </submittedName>
</protein>
<accession>A0A0E3LAV1</accession>
<sequence>MGDLIQAENDSPRTENEIIGQSFPEISSKSLVGRVVTLPDALKGKIVLVCIAFIRSVQSMIGSWVHPFGREFGKDSMFTVYEVPMIISNDVPLDLEEISG</sequence>
<name>A0A0E3LAV1_9EURY</name>
<organism evidence="1 2">
    <name type="scientific">Methanosarcina siciliae HI350</name>
    <dbReference type="NCBI Taxonomy" id="1434119"/>
    <lineage>
        <taxon>Archaea</taxon>
        <taxon>Methanobacteriati</taxon>
        <taxon>Methanobacteriota</taxon>
        <taxon>Stenosarchaea group</taxon>
        <taxon>Methanomicrobia</taxon>
        <taxon>Methanosarcinales</taxon>
        <taxon>Methanosarcinaceae</taxon>
        <taxon>Methanosarcina</taxon>
    </lineage>
</organism>
<evidence type="ECO:0000313" key="2">
    <source>
        <dbReference type="Proteomes" id="UP000033092"/>
    </source>
</evidence>
<dbReference type="AlphaFoldDB" id="A0A0E3LAV1"/>
<dbReference type="KEGG" id="msz:MSSIH_1971"/>
<dbReference type="Proteomes" id="UP000033092">
    <property type="component" value="Chromosome"/>
</dbReference>
<dbReference type="HOGENOM" id="CLU_2299385_0_0_2"/>
<proteinExistence type="predicted"/>
<dbReference type="PATRIC" id="fig|1434119.4.peg.2538"/>
<evidence type="ECO:0000313" key="1">
    <source>
        <dbReference type="EMBL" id="AKB32661.1"/>
    </source>
</evidence>